<dbReference type="Proteomes" id="UP001221686">
    <property type="component" value="Unassembled WGS sequence"/>
</dbReference>
<dbReference type="Gene3D" id="3.30.9.100">
    <property type="match status" value="1"/>
</dbReference>
<dbReference type="SUPFAM" id="SSF51905">
    <property type="entry name" value="FAD/NAD(P)-binding domain"/>
    <property type="match status" value="1"/>
</dbReference>
<evidence type="ECO:0000313" key="1">
    <source>
        <dbReference type="EMBL" id="MDC0715514.1"/>
    </source>
</evidence>
<dbReference type="PANTHER" id="PTHR43747">
    <property type="entry name" value="FAD-BINDING PROTEIN"/>
    <property type="match status" value="1"/>
</dbReference>
<evidence type="ECO:0000313" key="2">
    <source>
        <dbReference type="Proteomes" id="UP001221686"/>
    </source>
</evidence>
<comment type="caution">
    <text evidence="1">The sequence shown here is derived from an EMBL/GenBank/DDBJ whole genome shotgun (WGS) entry which is preliminary data.</text>
</comment>
<dbReference type="Gene3D" id="3.50.50.60">
    <property type="entry name" value="FAD/NAD(P)-binding domain"/>
    <property type="match status" value="1"/>
</dbReference>
<dbReference type="InterPro" id="IPR050816">
    <property type="entry name" value="Flavin-dep_Halogenase_NPB"/>
</dbReference>
<dbReference type="PANTHER" id="PTHR43747:SF1">
    <property type="entry name" value="SLR1998 PROTEIN"/>
    <property type="match status" value="1"/>
</dbReference>
<organism evidence="1 2">
    <name type="scientific">Nannocystis bainbridge</name>
    <dbReference type="NCBI Taxonomy" id="2995303"/>
    <lineage>
        <taxon>Bacteria</taxon>
        <taxon>Pseudomonadati</taxon>
        <taxon>Myxococcota</taxon>
        <taxon>Polyangia</taxon>
        <taxon>Nannocystales</taxon>
        <taxon>Nannocystaceae</taxon>
        <taxon>Nannocystis</taxon>
    </lineage>
</organism>
<dbReference type="RefSeq" id="WP_272083914.1">
    <property type="nucleotide sequence ID" value="NZ_JAQNDL010000001.1"/>
</dbReference>
<name>A0ABT5DPD3_9BACT</name>
<proteinExistence type="predicted"/>
<dbReference type="InterPro" id="IPR006905">
    <property type="entry name" value="Flavin_halogenase"/>
</dbReference>
<keyword evidence="2" id="KW-1185">Reference proteome</keyword>
<dbReference type="PRINTS" id="PR00411">
    <property type="entry name" value="PNDRDTASEI"/>
</dbReference>
<dbReference type="Pfam" id="PF04820">
    <property type="entry name" value="Trp_halogenase"/>
    <property type="match status" value="2"/>
</dbReference>
<accession>A0ABT5DPD3</accession>
<dbReference type="InterPro" id="IPR036188">
    <property type="entry name" value="FAD/NAD-bd_sf"/>
</dbReference>
<reference evidence="1 2" key="1">
    <citation type="submission" date="2022-11" db="EMBL/GenBank/DDBJ databases">
        <title>Minimal conservation of predation-associated metabolite biosynthetic gene clusters underscores biosynthetic potential of Myxococcota including descriptions for ten novel species: Archangium lansinium sp. nov., Myxococcus landrumus sp. nov., Nannocystis bai.</title>
        <authorList>
            <person name="Ahearne A."/>
            <person name="Stevens C."/>
            <person name="Dowd S."/>
        </authorList>
    </citation>
    <scope>NUCLEOTIDE SEQUENCE [LARGE SCALE GENOMIC DNA]</scope>
    <source>
        <strain evidence="1 2">BB15-2</strain>
    </source>
</reference>
<gene>
    <name evidence="1" type="ORF">POL25_01340</name>
</gene>
<dbReference type="EMBL" id="JAQNDL010000001">
    <property type="protein sequence ID" value="MDC0715514.1"/>
    <property type="molecule type" value="Genomic_DNA"/>
</dbReference>
<protein>
    <submittedName>
        <fullName evidence="1">NAD(P)/FAD-dependent oxidoreductase</fullName>
    </submittedName>
</protein>
<sequence length="551" mass="59847">MSWRCPGEVRVTAGELDAVDVLVIGGGPAGSTAAAVMAKAGLRVLLLEAGTHPRAHVGESLLPGIIPILAEIDALAEVEAAGFGRKTGSTLWGWGKTPRWDLWFHDSDAYEHAWLVERSRFDAILFAAATRAGAVVLDRAAARSLVWEGERLVGVTWERAGATHETRARLVIDATGQSMLLGRAKDRREEIGGLKHQAMWAHFTGCAGVPPPRHEQALFLAEADQWWWFFPIGGGKASVGVVQLDAGEARGAPRRDFDALLAAAGELAPVLGPAATRATPVRHERDWSYRMSEVTGPGWIQIGDAAGFIDPVLSTGVLLALHSAWHAGRTAIALLQGGADEAGARAKYQAHHREMFGDLLRMVRFYYQQNLYRDDYFWESKRILLTRDTELKPQKAFVVLTSGLVQNLALDEVRDEATARQTARAAGPGVALEEAGPERLGFVCVHLRERAAAPGQGDLYLLIEPRDPVAPALARTRNFDVGAIAPRHGSDPLRVPTLAPAIRGFVGLIQRLDGAAGTTLAEFWRASRVHVRTWLEAHVPENMSLVRVFGE</sequence>